<dbReference type="PANTHER" id="PTHR24221:SF590">
    <property type="entry name" value="COMPONENT LINKED WITH THE ASSEMBLY OF CYTOCHROME' TRANSPORT TRANSMEMBRANE ATP-BINDING PROTEIN ABC TRANSPORTER CYDD-RELATED"/>
    <property type="match status" value="1"/>
</dbReference>
<keyword evidence="2" id="KW-0067">ATP-binding</keyword>
<evidence type="ECO:0000259" key="1">
    <source>
        <dbReference type="PROSITE" id="PS50893"/>
    </source>
</evidence>
<dbReference type="Pfam" id="PF00005">
    <property type="entry name" value="ABC_tran"/>
    <property type="match status" value="1"/>
</dbReference>
<dbReference type="AlphaFoldDB" id="A0A545AWH3"/>
<evidence type="ECO:0000313" key="2">
    <source>
        <dbReference type="EMBL" id="TQS45677.1"/>
    </source>
</evidence>
<dbReference type="GO" id="GO:0005524">
    <property type="term" value="F:ATP binding"/>
    <property type="evidence" value="ECO:0007669"/>
    <property type="project" value="UniProtKB-KW"/>
</dbReference>
<dbReference type="PANTHER" id="PTHR24221">
    <property type="entry name" value="ATP-BINDING CASSETTE SUB-FAMILY B"/>
    <property type="match status" value="1"/>
</dbReference>
<proteinExistence type="predicted"/>
<dbReference type="InterPro" id="IPR039421">
    <property type="entry name" value="Type_1_exporter"/>
</dbReference>
<organism evidence="2 3">
    <name type="scientific">Cryptosporangium phraense</name>
    <dbReference type="NCBI Taxonomy" id="2593070"/>
    <lineage>
        <taxon>Bacteria</taxon>
        <taxon>Bacillati</taxon>
        <taxon>Actinomycetota</taxon>
        <taxon>Actinomycetes</taxon>
        <taxon>Cryptosporangiales</taxon>
        <taxon>Cryptosporangiaceae</taxon>
        <taxon>Cryptosporangium</taxon>
    </lineage>
</organism>
<reference evidence="2 3" key="1">
    <citation type="submission" date="2019-07" db="EMBL/GenBank/DDBJ databases">
        <title>Cryptosporangium phraense sp. nov., isolated from plant litter.</title>
        <authorList>
            <person name="Suriyachadkun C."/>
        </authorList>
    </citation>
    <scope>NUCLEOTIDE SEQUENCE [LARGE SCALE GENOMIC DNA]</scope>
    <source>
        <strain evidence="2 3">A-T 5661</strain>
    </source>
</reference>
<keyword evidence="3" id="KW-1185">Reference proteome</keyword>
<gene>
    <name evidence="2" type="ORF">FL583_08115</name>
</gene>
<dbReference type="GO" id="GO:0016887">
    <property type="term" value="F:ATP hydrolysis activity"/>
    <property type="evidence" value="ECO:0007669"/>
    <property type="project" value="InterPro"/>
</dbReference>
<sequence>MLDVADAPLLRLENVTVSALRDVSLVARPGRVTALTGPGTETALAVALGLVRPARGRVTLGGIPLEDLDPSARWTTVCWVPQLPVLLAATIAENIRLGWSASDAEVAAAAAAAGGLPPGLDTVVGEDGAGLTAGERQRIGLARAFLRDPAVVVLDEPADDDRFLDALRRLVPGRTVLMVAHRPSLLALADEVVAL</sequence>
<keyword evidence="2" id="KW-0547">Nucleotide-binding</keyword>
<accession>A0A545AWH3</accession>
<name>A0A545AWH3_9ACTN</name>
<dbReference type="InterPro" id="IPR027417">
    <property type="entry name" value="P-loop_NTPase"/>
</dbReference>
<protein>
    <submittedName>
        <fullName evidence="2">ATP-binding cassette domain-containing protein</fullName>
    </submittedName>
</protein>
<feature type="domain" description="ABC transporter" evidence="1">
    <location>
        <begin position="4"/>
        <end position="195"/>
    </location>
</feature>
<dbReference type="OrthoDB" id="9806127at2"/>
<dbReference type="Proteomes" id="UP000317982">
    <property type="component" value="Unassembled WGS sequence"/>
</dbReference>
<dbReference type="SUPFAM" id="SSF52540">
    <property type="entry name" value="P-loop containing nucleoside triphosphate hydrolases"/>
    <property type="match status" value="1"/>
</dbReference>
<dbReference type="Gene3D" id="3.40.50.300">
    <property type="entry name" value="P-loop containing nucleotide triphosphate hydrolases"/>
    <property type="match status" value="1"/>
</dbReference>
<dbReference type="InterPro" id="IPR003439">
    <property type="entry name" value="ABC_transporter-like_ATP-bd"/>
</dbReference>
<evidence type="ECO:0000313" key="3">
    <source>
        <dbReference type="Proteomes" id="UP000317982"/>
    </source>
</evidence>
<dbReference type="GO" id="GO:0042626">
    <property type="term" value="F:ATPase-coupled transmembrane transporter activity"/>
    <property type="evidence" value="ECO:0007669"/>
    <property type="project" value="TreeGrafter"/>
</dbReference>
<dbReference type="InParanoid" id="A0A545AWH3"/>
<dbReference type="PROSITE" id="PS50893">
    <property type="entry name" value="ABC_TRANSPORTER_2"/>
    <property type="match status" value="1"/>
</dbReference>
<dbReference type="RefSeq" id="WP_142703897.1">
    <property type="nucleotide sequence ID" value="NZ_VIRS01000004.1"/>
</dbReference>
<comment type="caution">
    <text evidence="2">The sequence shown here is derived from an EMBL/GenBank/DDBJ whole genome shotgun (WGS) entry which is preliminary data.</text>
</comment>
<dbReference type="EMBL" id="VIRS01000004">
    <property type="protein sequence ID" value="TQS45677.1"/>
    <property type="molecule type" value="Genomic_DNA"/>
</dbReference>